<feature type="transmembrane region" description="Helical" evidence="6">
    <location>
        <begin position="355"/>
        <end position="380"/>
    </location>
</feature>
<gene>
    <name evidence="8" type="ORF">SADO_09022</name>
</gene>
<feature type="transmembrane region" description="Helical" evidence="6">
    <location>
        <begin position="163"/>
        <end position="186"/>
    </location>
</feature>
<dbReference type="SUPFAM" id="SSF103473">
    <property type="entry name" value="MFS general substrate transporter"/>
    <property type="match status" value="1"/>
</dbReference>
<sequence>MARTWPLAAGGAIATAVAFGPARVGFGLFLPRFREQFDLSTSGAGLIASGAFAGFFFALLLTAWLVVQRGPRLAVALGGFAALGGMVIVAISQNTAMLAVGTVLAATSAGFCWSPFNNAAERGVPSTQRERALSVISTGTAAGIVGAGILALAVARLDQGWRTVWVIFSFAALLAATVNLYALARLPHAAAQKSRHGWLKQMVAKPSWPLLAIALSFGFTNGFYLSFAVDHVSQAGGLPGVAAELSGPVLYIAVGIGGAIGFLTADIKSRIGLTALVRGIFVCSLLSLVLLGLLPTRWAALLASAALQGACIMVLSAIFSFWSSHLHPALPTIGFTATLAMFAAGNILGPAISGLAAGALGLAGTFVANAVISLATILLFPGKKRREALGDHTT</sequence>
<dbReference type="PANTHER" id="PTHR43124">
    <property type="entry name" value="PURINE EFFLUX PUMP PBUE"/>
    <property type="match status" value="1"/>
</dbReference>
<dbReference type="RefSeq" id="WP_353110876.1">
    <property type="nucleotide sequence ID" value="NZ_APND01000002.1"/>
</dbReference>
<evidence type="ECO:0000256" key="5">
    <source>
        <dbReference type="ARBA" id="ARBA00023136"/>
    </source>
</evidence>
<evidence type="ECO:0000256" key="1">
    <source>
        <dbReference type="ARBA" id="ARBA00004651"/>
    </source>
</evidence>
<dbReference type="InterPro" id="IPR011701">
    <property type="entry name" value="MFS"/>
</dbReference>
<dbReference type="PROSITE" id="PS50850">
    <property type="entry name" value="MFS"/>
    <property type="match status" value="1"/>
</dbReference>
<dbReference type="InterPro" id="IPR050189">
    <property type="entry name" value="MFS_Efflux_Transporters"/>
</dbReference>
<proteinExistence type="predicted"/>
<feature type="transmembrane region" description="Helical" evidence="6">
    <location>
        <begin position="43"/>
        <end position="66"/>
    </location>
</feature>
<evidence type="ECO:0000256" key="2">
    <source>
        <dbReference type="ARBA" id="ARBA00022475"/>
    </source>
</evidence>
<feature type="domain" description="Major facilitator superfamily (MFS) profile" evidence="7">
    <location>
        <begin position="1"/>
        <end position="385"/>
    </location>
</feature>
<dbReference type="Pfam" id="PF07690">
    <property type="entry name" value="MFS_1"/>
    <property type="match status" value="1"/>
</dbReference>
<evidence type="ECO:0000256" key="3">
    <source>
        <dbReference type="ARBA" id="ARBA00022692"/>
    </source>
</evidence>
<reference evidence="8 9" key="1">
    <citation type="submission" date="2013-03" db="EMBL/GenBank/DDBJ databases">
        <title>Salinisphaera dokdonensis CL-ES53 Genome Sequencing.</title>
        <authorList>
            <person name="Li C."/>
            <person name="Lai Q."/>
            <person name="Shao Z."/>
        </authorList>
    </citation>
    <scope>NUCLEOTIDE SEQUENCE [LARGE SCALE GENOMIC DNA]</scope>
    <source>
        <strain evidence="8 9">CL-ES53</strain>
    </source>
</reference>
<evidence type="ECO:0000256" key="6">
    <source>
        <dbReference type="SAM" id="Phobius"/>
    </source>
</evidence>
<dbReference type="Proteomes" id="UP001460888">
    <property type="component" value="Unassembled WGS sequence"/>
</dbReference>
<evidence type="ECO:0000313" key="8">
    <source>
        <dbReference type="EMBL" id="MES1929387.1"/>
    </source>
</evidence>
<comment type="caution">
    <text evidence="8">The sequence shown here is derived from an EMBL/GenBank/DDBJ whole genome shotgun (WGS) entry which is preliminary data.</text>
</comment>
<dbReference type="InterPro" id="IPR036259">
    <property type="entry name" value="MFS_trans_sf"/>
</dbReference>
<accession>A0ABV2B0H3</accession>
<comment type="subcellular location">
    <subcellularLocation>
        <location evidence="1">Cell membrane</location>
        <topology evidence="1">Multi-pass membrane protein</topology>
    </subcellularLocation>
</comment>
<feature type="transmembrane region" description="Helical" evidence="6">
    <location>
        <begin position="275"/>
        <end position="294"/>
    </location>
</feature>
<dbReference type="PANTHER" id="PTHR43124:SF3">
    <property type="entry name" value="CHLORAMPHENICOL EFFLUX PUMP RV0191"/>
    <property type="match status" value="1"/>
</dbReference>
<feature type="transmembrane region" description="Helical" evidence="6">
    <location>
        <begin position="300"/>
        <end position="322"/>
    </location>
</feature>
<keyword evidence="2" id="KW-1003">Cell membrane</keyword>
<keyword evidence="4 6" id="KW-1133">Transmembrane helix</keyword>
<keyword evidence="5 6" id="KW-0472">Membrane</keyword>
<dbReference type="InterPro" id="IPR020846">
    <property type="entry name" value="MFS_dom"/>
</dbReference>
<evidence type="ECO:0000256" key="4">
    <source>
        <dbReference type="ARBA" id="ARBA00022989"/>
    </source>
</evidence>
<feature type="transmembrane region" description="Helical" evidence="6">
    <location>
        <begin position="73"/>
        <end position="91"/>
    </location>
</feature>
<feature type="transmembrane region" description="Helical" evidence="6">
    <location>
        <begin position="207"/>
        <end position="225"/>
    </location>
</feature>
<evidence type="ECO:0000259" key="7">
    <source>
        <dbReference type="PROSITE" id="PS50850"/>
    </source>
</evidence>
<organism evidence="8 9">
    <name type="scientific">Salinisphaera dokdonensis CL-ES53</name>
    <dbReference type="NCBI Taxonomy" id="1304272"/>
    <lineage>
        <taxon>Bacteria</taxon>
        <taxon>Pseudomonadati</taxon>
        <taxon>Pseudomonadota</taxon>
        <taxon>Gammaproteobacteria</taxon>
        <taxon>Salinisphaerales</taxon>
        <taxon>Salinisphaeraceae</taxon>
        <taxon>Salinisphaera</taxon>
    </lineage>
</organism>
<evidence type="ECO:0000313" key="9">
    <source>
        <dbReference type="Proteomes" id="UP001460888"/>
    </source>
</evidence>
<keyword evidence="3 6" id="KW-0812">Transmembrane</keyword>
<keyword evidence="9" id="KW-1185">Reference proteome</keyword>
<feature type="transmembrane region" description="Helical" evidence="6">
    <location>
        <begin position="132"/>
        <end position="157"/>
    </location>
</feature>
<dbReference type="EMBL" id="APND01000002">
    <property type="protein sequence ID" value="MES1929387.1"/>
    <property type="molecule type" value="Genomic_DNA"/>
</dbReference>
<protein>
    <submittedName>
        <fullName evidence="8">Major facilitator superfamily transporter</fullName>
    </submittedName>
</protein>
<name>A0ABV2B0H3_9GAMM</name>
<feature type="transmembrane region" description="Helical" evidence="6">
    <location>
        <begin position="97"/>
        <end position="120"/>
    </location>
</feature>
<dbReference type="Gene3D" id="1.20.1250.20">
    <property type="entry name" value="MFS general substrate transporter like domains"/>
    <property type="match status" value="2"/>
</dbReference>
<feature type="transmembrane region" description="Helical" evidence="6">
    <location>
        <begin position="245"/>
        <end position="263"/>
    </location>
</feature>
<feature type="transmembrane region" description="Helical" evidence="6">
    <location>
        <begin position="329"/>
        <end position="349"/>
    </location>
</feature>